<dbReference type="SUPFAM" id="SSF50969">
    <property type="entry name" value="YVTN repeat-like/Quinoprotein amine dehydrogenase"/>
    <property type="match status" value="1"/>
</dbReference>
<evidence type="ECO:0000313" key="3">
    <source>
        <dbReference type="EnsemblPlants" id="OMERI02G01210.1"/>
    </source>
</evidence>
<evidence type="ECO:0000259" key="2">
    <source>
        <dbReference type="Pfam" id="PF24750"/>
    </source>
</evidence>
<dbReference type="AlphaFoldDB" id="A0A0E0CE59"/>
<dbReference type="PANTHER" id="PTHR35546:SF130">
    <property type="entry name" value="EXPRESSED PROTEIN"/>
    <property type="match status" value="1"/>
</dbReference>
<reference evidence="3" key="2">
    <citation type="submission" date="2018-05" db="EMBL/GenBank/DDBJ databases">
        <title>OmerRS3 (Oryza meridionalis Reference Sequence Version 3).</title>
        <authorList>
            <person name="Zhang J."/>
            <person name="Kudrna D."/>
            <person name="Lee S."/>
            <person name="Talag J."/>
            <person name="Welchert J."/>
            <person name="Wing R.A."/>
        </authorList>
    </citation>
    <scope>NUCLEOTIDE SEQUENCE [LARGE SCALE GENOMIC DNA]</scope>
    <source>
        <strain evidence="3">cv. OR44</strain>
    </source>
</reference>
<dbReference type="SUPFAM" id="SSF81383">
    <property type="entry name" value="F-box domain"/>
    <property type="match status" value="1"/>
</dbReference>
<dbReference type="Proteomes" id="UP000008021">
    <property type="component" value="Chromosome 2"/>
</dbReference>
<keyword evidence="4" id="KW-1185">Reference proteome</keyword>
<evidence type="ECO:0000259" key="1">
    <source>
        <dbReference type="Pfam" id="PF00646"/>
    </source>
</evidence>
<dbReference type="STRING" id="40149.A0A0E0CE59"/>
<accession>A0A0E0CE59</accession>
<protein>
    <submittedName>
        <fullName evidence="3">Uncharacterized protein</fullName>
    </submittedName>
</protein>
<feature type="domain" description="F-box protein At3g26010-like beta-propeller" evidence="2">
    <location>
        <begin position="113"/>
        <end position="345"/>
    </location>
</feature>
<name>A0A0E0CE59_9ORYZ</name>
<dbReference type="InterPro" id="IPR001810">
    <property type="entry name" value="F-box_dom"/>
</dbReference>
<evidence type="ECO:0000313" key="4">
    <source>
        <dbReference type="Proteomes" id="UP000008021"/>
    </source>
</evidence>
<dbReference type="HOGENOM" id="CLU_022847_2_0_1"/>
<dbReference type="InterPro" id="IPR011044">
    <property type="entry name" value="Quino_amine_DH_bsu"/>
</dbReference>
<dbReference type="PANTHER" id="PTHR35546">
    <property type="entry name" value="F-BOX PROTEIN INTERACTION DOMAIN PROTEIN-RELATED"/>
    <property type="match status" value="1"/>
</dbReference>
<feature type="domain" description="F-box" evidence="1">
    <location>
        <begin position="18"/>
        <end position="54"/>
    </location>
</feature>
<dbReference type="Pfam" id="PF00646">
    <property type="entry name" value="F-box"/>
    <property type="match status" value="1"/>
</dbReference>
<dbReference type="eggNOG" id="ENOG502S3VB">
    <property type="taxonomic scope" value="Eukaryota"/>
</dbReference>
<organism evidence="3">
    <name type="scientific">Oryza meridionalis</name>
    <dbReference type="NCBI Taxonomy" id="40149"/>
    <lineage>
        <taxon>Eukaryota</taxon>
        <taxon>Viridiplantae</taxon>
        <taxon>Streptophyta</taxon>
        <taxon>Embryophyta</taxon>
        <taxon>Tracheophyta</taxon>
        <taxon>Spermatophyta</taxon>
        <taxon>Magnoliopsida</taxon>
        <taxon>Liliopsida</taxon>
        <taxon>Poales</taxon>
        <taxon>Poaceae</taxon>
        <taxon>BOP clade</taxon>
        <taxon>Oryzoideae</taxon>
        <taxon>Oryzeae</taxon>
        <taxon>Oryzinae</taxon>
        <taxon>Oryza</taxon>
    </lineage>
</organism>
<dbReference type="Gramene" id="OMERI02G01210.1">
    <property type="protein sequence ID" value="OMERI02G01210.1"/>
    <property type="gene ID" value="OMERI02G01210"/>
</dbReference>
<dbReference type="InterPro" id="IPR055290">
    <property type="entry name" value="At3g26010-like"/>
</dbReference>
<dbReference type="EnsemblPlants" id="OMERI02G01210.1">
    <property type="protein sequence ID" value="OMERI02G01210.1"/>
    <property type="gene ID" value="OMERI02G01210"/>
</dbReference>
<sequence length="379" mass="41146">MAILKSCSIDSEIGVIGDDPLSEIIVRLPFKSVARSACVSKNWRAAVSDDYLRRRLPLLMTTVYFPDDDVVAGGGGGGGGGGPRFACAASDGNDGHRLEECDLGFLQERGGVVVCDGCNGLLLCRSPGTPEFFVVDPVTRRWAALPAPAKAATLSVLAFDPSTSPDYRVVNFTGWRDRGAAVEVFSSATWAWTARDAEFGGVPASSLSGSMHYHGGVLYILASEPDCLVRLDLADFSSTAAVIDLPEPVDGGDAHVAHSGGRLHYIFRDGELLKVWELDDCDQWRPKHAVKVEHLAHGDGGCRGGDEVRFLAMHPEKEDVVYTWSPWKVVEHDLRRKTTTCHCQAWEFGEGERNRVVKAWLVPSSCYLSDCLAHCHGKC</sequence>
<dbReference type="InterPro" id="IPR056592">
    <property type="entry name" value="Beta-prop_At3g26010-like"/>
</dbReference>
<reference evidence="3" key="1">
    <citation type="submission" date="2015-04" db="UniProtKB">
        <authorList>
            <consortium name="EnsemblPlants"/>
        </authorList>
    </citation>
    <scope>IDENTIFICATION</scope>
</reference>
<proteinExistence type="predicted"/>
<dbReference type="InterPro" id="IPR036047">
    <property type="entry name" value="F-box-like_dom_sf"/>
</dbReference>
<dbReference type="Pfam" id="PF24750">
    <property type="entry name" value="b-prop_At3g26010-like"/>
    <property type="match status" value="1"/>
</dbReference>